<evidence type="ECO:0000313" key="3">
    <source>
        <dbReference type="Proteomes" id="UP001172083"/>
    </source>
</evidence>
<evidence type="ECO:0000313" key="2">
    <source>
        <dbReference type="EMBL" id="MDN5215351.1"/>
    </source>
</evidence>
<dbReference type="Gene3D" id="1.10.3290.10">
    <property type="entry name" value="Fido-like domain"/>
    <property type="match status" value="1"/>
</dbReference>
<name>A0ABT8LE49_9BACT</name>
<dbReference type="PANTHER" id="PTHR13504:SF35">
    <property type="entry name" value="PROTEIN ADENYLYLTRANSFERASE SOFIC"/>
    <property type="match status" value="1"/>
</dbReference>
<keyword evidence="3" id="KW-1185">Reference proteome</keyword>
<dbReference type="EMBL" id="JAUJEB010000006">
    <property type="protein sequence ID" value="MDN5215351.1"/>
    <property type="molecule type" value="Genomic_DNA"/>
</dbReference>
<dbReference type="InterPro" id="IPR026287">
    <property type="entry name" value="SoFic-like"/>
</dbReference>
<dbReference type="RefSeq" id="WP_346760686.1">
    <property type="nucleotide sequence ID" value="NZ_JAUJEB010000006.1"/>
</dbReference>
<gene>
    <name evidence="2" type="ORF">QQ020_24945</name>
</gene>
<dbReference type="PIRSF" id="PIRSF038925">
    <property type="entry name" value="AMP-prot_trans"/>
    <property type="match status" value="1"/>
</dbReference>
<dbReference type="Pfam" id="PF21248">
    <property type="entry name" value="SoFic-like_C"/>
    <property type="match status" value="1"/>
</dbReference>
<feature type="domain" description="Fido" evidence="1">
    <location>
        <begin position="128"/>
        <end position="279"/>
    </location>
</feature>
<dbReference type="InterPro" id="IPR048770">
    <property type="entry name" value="SoFic-like_C"/>
</dbReference>
<dbReference type="Pfam" id="PF02661">
    <property type="entry name" value="Fic"/>
    <property type="match status" value="1"/>
</dbReference>
<protein>
    <submittedName>
        <fullName evidence="2">Fic family protein</fullName>
    </submittedName>
</protein>
<reference evidence="2" key="1">
    <citation type="submission" date="2023-06" db="EMBL/GenBank/DDBJ databases">
        <title>Genomic of Agaribacillus aureum.</title>
        <authorList>
            <person name="Wang G."/>
        </authorList>
    </citation>
    <scope>NUCLEOTIDE SEQUENCE</scope>
    <source>
        <strain evidence="2">BMA12</strain>
    </source>
</reference>
<accession>A0ABT8LE49</accession>
<evidence type="ECO:0000259" key="1">
    <source>
        <dbReference type="PROSITE" id="PS51459"/>
    </source>
</evidence>
<dbReference type="Proteomes" id="UP001172083">
    <property type="component" value="Unassembled WGS sequence"/>
</dbReference>
<dbReference type="Pfam" id="PF13784">
    <property type="entry name" value="Fic_N"/>
    <property type="match status" value="1"/>
</dbReference>
<dbReference type="PANTHER" id="PTHR13504">
    <property type="entry name" value="FIDO DOMAIN-CONTAINING PROTEIN DDB_G0283145"/>
    <property type="match status" value="1"/>
</dbReference>
<comment type="caution">
    <text evidence="2">The sequence shown here is derived from an EMBL/GenBank/DDBJ whole genome shotgun (WGS) entry which is preliminary data.</text>
</comment>
<dbReference type="SUPFAM" id="SSF140931">
    <property type="entry name" value="Fic-like"/>
    <property type="match status" value="1"/>
</dbReference>
<dbReference type="PROSITE" id="PS51459">
    <property type="entry name" value="FIDO"/>
    <property type="match status" value="1"/>
</dbReference>
<dbReference type="InterPro" id="IPR025758">
    <property type="entry name" value="Fic/DOC_N"/>
</dbReference>
<sequence>MSENQLPNYKINPDREKPWNELPLLPIDDSLYRTIDIYEHLAEAKAALARLHGRSIAIPNQGLLINTISLQEAKASSEIENIFTTDDELYKAYSNNKIEEATGPIKEVLHYREALWKGFEYMKQKEAFDIDYLIEMYREIKEASDGIRPPFTSVLIRKGGSGPLAGQTIYTPPRGEGILEDKLTNLLAFMNDDHTYPLDPILKMAIGHFQFEAIHPFRDGNGRSGRVFNIHYLTHKGLLDFPILFLSKYIIDNKDAYYHTLAGVSQRGDWKAWITYILKAVEVTANLTFRKINDIIKAKENIYQAVHLHSDVRKVDQLIAVLFQQPFSTVKHFTSAKIYAENTARNYLNQLVEMGVLEKRTINGHHYYLNIDLYNILSD</sequence>
<dbReference type="InterPro" id="IPR040198">
    <property type="entry name" value="Fido_containing"/>
</dbReference>
<dbReference type="InterPro" id="IPR003812">
    <property type="entry name" value="Fido"/>
</dbReference>
<organism evidence="2 3">
    <name type="scientific">Agaribacillus aureus</name>
    <dbReference type="NCBI Taxonomy" id="3051825"/>
    <lineage>
        <taxon>Bacteria</taxon>
        <taxon>Pseudomonadati</taxon>
        <taxon>Bacteroidota</taxon>
        <taxon>Cytophagia</taxon>
        <taxon>Cytophagales</taxon>
        <taxon>Splendidivirgaceae</taxon>
        <taxon>Agaribacillus</taxon>
    </lineage>
</organism>
<dbReference type="InterPro" id="IPR036597">
    <property type="entry name" value="Fido-like_dom_sf"/>
</dbReference>
<proteinExistence type="predicted"/>